<dbReference type="Pfam" id="PF13560">
    <property type="entry name" value="HTH_31"/>
    <property type="match status" value="1"/>
</dbReference>
<dbReference type="PROSITE" id="PS50943">
    <property type="entry name" value="HTH_CROC1"/>
    <property type="match status" value="1"/>
</dbReference>
<evidence type="ECO:0000313" key="2">
    <source>
        <dbReference type="EMBL" id="MET4569784.1"/>
    </source>
</evidence>
<dbReference type="Gene3D" id="1.10.260.40">
    <property type="entry name" value="lambda repressor-like DNA-binding domains"/>
    <property type="match status" value="1"/>
</dbReference>
<dbReference type="Proteomes" id="UP001549251">
    <property type="component" value="Unassembled WGS sequence"/>
</dbReference>
<keyword evidence="3" id="KW-1185">Reference proteome</keyword>
<name>A0ABV2PXL9_9GAMM</name>
<organism evidence="2 3">
    <name type="scientific">Rhodanobacter soli</name>
    <dbReference type="NCBI Taxonomy" id="590609"/>
    <lineage>
        <taxon>Bacteria</taxon>
        <taxon>Pseudomonadati</taxon>
        <taxon>Pseudomonadota</taxon>
        <taxon>Gammaproteobacteria</taxon>
        <taxon>Lysobacterales</taxon>
        <taxon>Rhodanobacteraceae</taxon>
        <taxon>Rhodanobacter</taxon>
    </lineage>
</organism>
<dbReference type="EMBL" id="JBEPSD010000001">
    <property type="protein sequence ID" value="MET4569784.1"/>
    <property type="molecule type" value="Genomic_DNA"/>
</dbReference>
<dbReference type="InterPro" id="IPR010982">
    <property type="entry name" value="Lambda_DNA-bd_dom_sf"/>
</dbReference>
<dbReference type="CDD" id="cd00093">
    <property type="entry name" value="HTH_XRE"/>
    <property type="match status" value="1"/>
</dbReference>
<evidence type="ECO:0000259" key="1">
    <source>
        <dbReference type="PROSITE" id="PS50943"/>
    </source>
</evidence>
<feature type="domain" description="HTH cro/C1-type" evidence="1">
    <location>
        <begin position="18"/>
        <end position="72"/>
    </location>
</feature>
<dbReference type="SMART" id="SM00530">
    <property type="entry name" value="HTH_XRE"/>
    <property type="match status" value="1"/>
</dbReference>
<accession>A0ABV2PXL9</accession>
<sequence>MSPKSIHKAEYKVLQGLLREMRIKAHPNQADLAALLGRKQSYVSDVERGSRRMDLLQLRDFCLACDQDLVGFVSRFEEKIAGGPNRLAL</sequence>
<comment type="caution">
    <text evidence="2">The sequence shown here is derived from an EMBL/GenBank/DDBJ whole genome shotgun (WGS) entry which is preliminary data.</text>
</comment>
<evidence type="ECO:0000313" key="3">
    <source>
        <dbReference type="Proteomes" id="UP001549251"/>
    </source>
</evidence>
<gene>
    <name evidence="2" type="ORF">ABIE04_002111</name>
</gene>
<proteinExistence type="predicted"/>
<dbReference type="SUPFAM" id="SSF47413">
    <property type="entry name" value="lambda repressor-like DNA-binding domains"/>
    <property type="match status" value="1"/>
</dbReference>
<protein>
    <submittedName>
        <fullName evidence="2">Transcriptional regulator with XRE-family HTH domain</fullName>
    </submittedName>
</protein>
<dbReference type="RefSeq" id="WP_354549709.1">
    <property type="nucleotide sequence ID" value="NZ_JBEPSD010000001.1"/>
</dbReference>
<dbReference type="InterPro" id="IPR001387">
    <property type="entry name" value="Cro/C1-type_HTH"/>
</dbReference>
<reference evidence="2 3" key="1">
    <citation type="submission" date="2024-06" db="EMBL/GenBank/DDBJ databases">
        <title>Sorghum-associated microbial communities from plants grown in Nebraska, USA.</title>
        <authorList>
            <person name="Schachtman D."/>
        </authorList>
    </citation>
    <scope>NUCLEOTIDE SEQUENCE [LARGE SCALE GENOMIC DNA]</scope>
    <source>
        <strain evidence="2 3">1757</strain>
    </source>
</reference>